<organism evidence="2 3">
    <name type="scientific">Thermosporothrix hazakensis</name>
    <dbReference type="NCBI Taxonomy" id="644383"/>
    <lineage>
        <taxon>Bacteria</taxon>
        <taxon>Bacillati</taxon>
        <taxon>Chloroflexota</taxon>
        <taxon>Ktedonobacteria</taxon>
        <taxon>Ktedonobacterales</taxon>
        <taxon>Thermosporotrichaceae</taxon>
        <taxon>Thermosporothrix</taxon>
    </lineage>
</organism>
<feature type="domain" description="Recombinase" evidence="1">
    <location>
        <begin position="1"/>
        <end position="126"/>
    </location>
</feature>
<name>A0A326TS91_THEHA</name>
<dbReference type="GO" id="GO:0000150">
    <property type="term" value="F:DNA strand exchange activity"/>
    <property type="evidence" value="ECO:0007669"/>
    <property type="project" value="InterPro"/>
</dbReference>
<sequence>MDPRSPWFKKFIPIPAHAEVVQRWFNRFEELGGDFYGLCREVFRQPTPHFISVSEPSIRIKPGFWKVEGGWRITEHETLWQLLRNPVYIGSWRMQGEVIRAQNHPAIIKKAQFDRVQSLLDNVERKHFLRKIRPGDALLHGLLRAVEGWRVAATAYPGSFVRESPYPSYLIYQRTRTEQSTKKMRCTQIRCTLLDSIVVRRMLELISATQELGAVAEEKSSFLLAEQQKLRERRARIDTDLATLKVILKQSQEKNTRGGLRDIISETLDAISSLTTERDEVDLQLEKFEHAREKIYSLTHLIEETRAKWETLPVDDRLALIRSTLWGVTCEPVTDRVFLFTLQWSIWDDERFLFVRGRNRAGQWTAEEKDLLHRLNEFTPEERVKLFPDVAYDTLMSKAHQLGVRGIRHTRIKSVYSCYSFNDVEAFKKYGVLEQVEYDLRTRIPRPRSMGGGRREPRLDYKVYWLRS</sequence>
<dbReference type="GO" id="GO:0003677">
    <property type="term" value="F:DNA binding"/>
    <property type="evidence" value="ECO:0007669"/>
    <property type="project" value="InterPro"/>
</dbReference>
<dbReference type="Proteomes" id="UP000248806">
    <property type="component" value="Unassembled WGS sequence"/>
</dbReference>
<dbReference type="PANTHER" id="PTHR30461:SF23">
    <property type="entry name" value="DNA RECOMBINASE-RELATED"/>
    <property type="match status" value="1"/>
</dbReference>
<evidence type="ECO:0000313" key="2">
    <source>
        <dbReference type="EMBL" id="PZW19223.1"/>
    </source>
</evidence>
<proteinExistence type="predicted"/>
<protein>
    <submittedName>
        <fullName evidence="2">Recombinase</fullName>
    </submittedName>
</protein>
<dbReference type="AlphaFoldDB" id="A0A326TS91"/>
<dbReference type="InterPro" id="IPR038109">
    <property type="entry name" value="DNA_bind_recomb_sf"/>
</dbReference>
<keyword evidence="3" id="KW-1185">Reference proteome</keyword>
<dbReference type="InterPro" id="IPR050639">
    <property type="entry name" value="SSR_resolvase"/>
</dbReference>
<dbReference type="Gene3D" id="3.90.1750.20">
    <property type="entry name" value="Putative Large Serine Recombinase, Chain B, Domain 2"/>
    <property type="match status" value="1"/>
</dbReference>
<gene>
    <name evidence="2" type="ORF">EI42_06161</name>
</gene>
<comment type="caution">
    <text evidence="2">The sequence shown here is derived from an EMBL/GenBank/DDBJ whole genome shotgun (WGS) entry which is preliminary data.</text>
</comment>
<evidence type="ECO:0000313" key="3">
    <source>
        <dbReference type="Proteomes" id="UP000248806"/>
    </source>
</evidence>
<dbReference type="InterPro" id="IPR011109">
    <property type="entry name" value="DNA_bind_recombinase_dom"/>
</dbReference>
<dbReference type="Pfam" id="PF07508">
    <property type="entry name" value="Recombinase"/>
    <property type="match status" value="1"/>
</dbReference>
<dbReference type="PANTHER" id="PTHR30461">
    <property type="entry name" value="DNA-INVERTASE FROM LAMBDOID PROPHAGE"/>
    <property type="match status" value="1"/>
</dbReference>
<dbReference type="EMBL" id="QKUF01000050">
    <property type="protein sequence ID" value="PZW19223.1"/>
    <property type="molecule type" value="Genomic_DNA"/>
</dbReference>
<reference evidence="2 3" key="1">
    <citation type="submission" date="2018-06" db="EMBL/GenBank/DDBJ databases">
        <title>Genomic Encyclopedia of Archaeal and Bacterial Type Strains, Phase II (KMG-II): from individual species to whole genera.</title>
        <authorList>
            <person name="Goeker M."/>
        </authorList>
    </citation>
    <scope>NUCLEOTIDE SEQUENCE [LARGE SCALE GENOMIC DNA]</scope>
    <source>
        <strain evidence="2 3">ATCC BAA-1881</strain>
    </source>
</reference>
<evidence type="ECO:0000259" key="1">
    <source>
        <dbReference type="PROSITE" id="PS51737"/>
    </source>
</evidence>
<accession>A0A326TS91</accession>
<dbReference type="PROSITE" id="PS51737">
    <property type="entry name" value="RECOMBINASE_DNA_BIND"/>
    <property type="match status" value="1"/>
</dbReference>